<dbReference type="AlphaFoldDB" id="A0AAQ3MVH8"/>
<dbReference type="Proteomes" id="UP001374535">
    <property type="component" value="Chromosome 9"/>
</dbReference>
<keyword evidence="3" id="KW-1185">Reference proteome</keyword>
<keyword evidence="1" id="KW-0812">Transmembrane</keyword>
<evidence type="ECO:0000256" key="1">
    <source>
        <dbReference type="SAM" id="Phobius"/>
    </source>
</evidence>
<keyword evidence="1" id="KW-1133">Transmembrane helix</keyword>
<protein>
    <submittedName>
        <fullName evidence="2">Uncharacterized protein</fullName>
    </submittedName>
</protein>
<sequence>MASLKKQAVELWGQIVNIYKRPFLRYHSIEINLFSIGTSIVNNVNPSRTKPTRPLCYRRKDRWHAAIYSIPAIVTLTKSTTTMTMSRALINTNRFYRHFTKSAPKTIIFAVTFFFNFCLSRICISWVHITPTPFATISCEHILVNL</sequence>
<feature type="transmembrane region" description="Helical" evidence="1">
    <location>
        <begin position="107"/>
        <end position="129"/>
    </location>
</feature>
<accession>A0AAQ3MVH8</accession>
<keyword evidence="1" id="KW-0472">Membrane</keyword>
<reference evidence="2 3" key="1">
    <citation type="journal article" date="2023" name="Life. Sci Alliance">
        <title>Evolutionary insights into 3D genome organization and epigenetic landscape of Vigna mungo.</title>
        <authorList>
            <person name="Junaid A."/>
            <person name="Singh B."/>
            <person name="Bhatia S."/>
        </authorList>
    </citation>
    <scope>NUCLEOTIDE SEQUENCE [LARGE SCALE GENOMIC DNA]</scope>
    <source>
        <strain evidence="2">Urdbean</strain>
    </source>
</reference>
<proteinExistence type="predicted"/>
<organism evidence="2 3">
    <name type="scientific">Vigna mungo</name>
    <name type="common">Black gram</name>
    <name type="synonym">Phaseolus mungo</name>
    <dbReference type="NCBI Taxonomy" id="3915"/>
    <lineage>
        <taxon>Eukaryota</taxon>
        <taxon>Viridiplantae</taxon>
        <taxon>Streptophyta</taxon>
        <taxon>Embryophyta</taxon>
        <taxon>Tracheophyta</taxon>
        <taxon>Spermatophyta</taxon>
        <taxon>Magnoliopsida</taxon>
        <taxon>eudicotyledons</taxon>
        <taxon>Gunneridae</taxon>
        <taxon>Pentapetalae</taxon>
        <taxon>rosids</taxon>
        <taxon>fabids</taxon>
        <taxon>Fabales</taxon>
        <taxon>Fabaceae</taxon>
        <taxon>Papilionoideae</taxon>
        <taxon>50 kb inversion clade</taxon>
        <taxon>NPAAA clade</taxon>
        <taxon>indigoferoid/millettioid clade</taxon>
        <taxon>Phaseoleae</taxon>
        <taxon>Vigna</taxon>
    </lineage>
</organism>
<evidence type="ECO:0000313" key="2">
    <source>
        <dbReference type="EMBL" id="WVY97836.1"/>
    </source>
</evidence>
<evidence type="ECO:0000313" key="3">
    <source>
        <dbReference type="Proteomes" id="UP001374535"/>
    </source>
</evidence>
<gene>
    <name evidence="2" type="ORF">V8G54_029987</name>
</gene>
<name>A0AAQ3MVH8_VIGMU</name>
<dbReference type="EMBL" id="CP144692">
    <property type="protein sequence ID" value="WVY97836.1"/>
    <property type="molecule type" value="Genomic_DNA"/>
</dbReference>